<keyword evidence="4" id="KW-1185">Reference proteome</keyword>
<proteinExistence type="predicted"/>
<evidence type="ECO:0000313" key="2">
    <source>
        <dbReference type="EMBL" id="CAL1168401.1"/>
    </source>
</evidence>
<evidence type="ECO:0000313" key="4">
    <source>
        <dbReference type="Proteomes" id="UP001152797"/>
    </source>
</evidence>
<reference evidence="2" key="2">
    <citation type="submission" date="2024-04" db="EMBL/GenBank/DDBJ databases">
        <authorList>
            <person name="Chen Y."/>
            <person name="Shah S."/>
            <person name="Dougan E. K."/>
            <person name="Thang M."/>
            <person name="Chan C."/>
        </authorList>
    </citation>
    <scope>NUCLEOTIDE SEQUENCE [LARGE SCALE GENOMIC DNA]</scope>
</reference>
<dbReference type="Proteomes" id="UP001152797">
    <property type="component" value="Unassembled WGS sequence"/>
</dbReference>
<accession>A0A9P1GIC6</accession>
<sequence length="306" mass="34228">MDFMHPMDLDCKRLPFPTLTGEKLQDIELKPHSLVFPTPLLKMPHELHLGSAPDYVQKDGDRTRVTLPIYCRAEVLPLAADTECFLIATQNCRGWGQGGDGLTVSSGVNRTDFTFRSGVFQGFPRVTRQGSPMLRSLEWNELSMVLSETLASYWINGMLVASCKLEPGEVPAAELYLGLTSYSTAYRVRGFDVSRDPAVLQRVCTLQEMRQLGVFKEKVVTCTAQWDESKSEVCISCANLAGEHLAKFQALQAYMPLQSFRRLLMQELKLTRHHDVRLVLQDGTLLTEGQDEKPLCTVLALELSGA</sequence>
<gene>
    <name evidence="1" type="ORF">C1SCF055_LOCUS39880</name>
</gene>
<protein>
    <submittedName>
        <fullName evidence="3">Beta-galactosidase</fullName>
    </submittedName>
</protein>
<dbReference type="AlphaFoldDB" id="A0A9P1GIC6"/>
<dbReference type="EMBL" id="CAMXCT030006511">
    <property type="protein sequence ID" value="CAL4802338.1"/>
    <property type="molecule type" value="Genomic_DNA"/>
</dbReference>
<evidence type="ECO:0000313" key="3">
    <source>
        <dbReference type="EMBL" id="CAL4802338.1"/>
    </source>
</evidence>
<evidence type="ECO:0000313" key="1">
    <source>
        <dbReference type="EMBL" id="CAI4015026.1"/>
    </source>
</evidence>
<organism evidence="1">
    <name type="scientific">Cladocopium goreaui</name>
    <dbReference type="NCBI Taxonomy" id="2562237"/>
    <lineage>
        <taxon>Eukaryota</taxon>
        <taxon>Sar</taxon>
        <taxon>Alveolata</taxon>
        <taxon>Dinophyceae</taxon>
        <taxon>Suessiales</taxon>
        <taxon>Symbiodiniaceae</taxon>
        <taxon>Cladocopium</taxon>
    </lineage>
</organism>
<reference evidence="1" key="1">
    <citation type="submission" date="2022-10" db="EMBL/GenBank/DDBJ databases">
        <authorList>
            <person name="Chen Y."/>
            <person name="Dougan E. K."/>
            <person name="Chan C."/>
            <person name="Rhodes N."/>
            <person name="Thang M."/>
        </authorList>
    </citation>
    <scope>NUCLEOTIDE SEQUENCE</scope>
</reference>
<dbReference type="EMBL" id="CAMXCT020006511">
    <property type="protein sequence ID" value="CAL1168401.1"/>
    <property type="molecule type" value="Genomic_DNA"/>
</dbReference>
<name>A0A9P1GIC6_9DINO</name>
<dbReference type="OrthoDB" id="10621568at2759"/>
<dbReference type="EMBL" id="CAMXCT010006511">
    <property type="protein sequence ID" value="CAI4015026.1"/>
    <property type="molecule type" value="Genomic_DNA"/>
</dbReference>
<comment type="caution">
    <text evidence="1">The sequence shown here is derived from an EMBL/GenBank/DDBJ whole genome shotgun (WGS) entry which is preliminary data.</text>
</comment>